<evidence type="ECO:0000313" key="2">
    <source>
        <dbReference type="Proteomes" id="UP000193228"/>
    </source>
</evidence>
<protein>
    <submittedName>
        <fullName evidence="1">Uncharacterized protein</fullName>
    </submittedName>
</protein>
<dbReference type="RefSeq" id="WP_085481709.1">
    <property type="nucleotide sequence ID" value="NZ_FXAT01000002.1"/>
</dbReference>
<dbReference type="AlphaFoldDB" id="A0A1X7JH70"/>
<dbReference type="Proteomes" id="UP000193228">
    <property type="component" value="Unassembled WGS sequence"/>
</dbReference>
<dbReference type="STRING" id="1515439.SAMN06265784_102592"/>
<keyword evidence="2" id="KW-1185">Reference proteome</keyword>
<dbReference type="Gene3D" id="3.40.50.1820">
    <property type="entry name" value="alpha/beta hydrolase"/>
    <property type="match status" value="1"/>
</dbReference>
<dbReference type="EMBL" id="FXAT01000002">
    <property type="protein sequence ID" value="SMG26891.1"/>
    <property type="molecule type" value="Genomic_DNA"/>
</dbReference>
<accession>A0A1X7JH70</accession>
<proteinExistence type="predicted"/>
<reference evidence="2" key="1">
    <citation type="submission" date="2017-04" db="EMBL/GenBank/DDBJ databases">
        <authorList>
            <person name="Varghese N."/>
            <person name="Submissions S."/>
        </authorList>
    </citation>
    <scope>NUCLEOTIDE SEQUENCE [LARGE SCALE GENOMIC DNA]</scope>
    <source>
        <strain evidence="2">LMG 29540</strain>
    </source>
</reference>
<sequence>MHVIHFIDTLLAAGRAPPRLHELDEAQRGRAYTRYMRERHPQSFAHDTVEIAGAGHDADAMFGSPAGLAELFGKT</sequence>
<evidence type="ECO:0000313" key="1">
    <source>
        <dbReference type="EMBL" id="SMG26891.1"/>
    </source>
</evidence>
<name>A0A1X7JH70_9BURK</name>
<gene>
    <name evidence="1" type="ORF">SAMN06265784_102592</name>
</gene>
<organism evidence="1 2">
    <name type="scientific">Paraburkholderia susongensis</name>
    <dbReference type="NCBI Taxonomy" id="1515439"/>
    <lineage>
        <taxon>Bacteria</taxon>
        <taxon>Pseudomonadati</taxon>
        <taxon>Pseudomonadota</taxon>
        <taxon>Betaproteobacteria</taxon>
        <taxon>Burkholderiales</taxon>
        <taxon>Burkholderiaceae</taxon>
        <taxon>Paraburkholderia</taxon>
    </lineage>
</organism>
<dbReference type="InterPro" id="IPR029058">
    <property type="entry name" value="AB_hydrolase_fold"/>
</dbReference>